<feature type="transmembrane region" description="Helical" evidence="2">
    <location>
        <begin position="89"/>
        <end position="110"/>
    </location>
</feature>
<dbReference type="KEGG" id="obj:EIO64_00550"/>
<dbReference type="AlphaFoldDB" id="A0A4D7AJI4"/>
<organism evidence="4 5">
    <name type="scientific">Dysosmobacter welbionis</name>
    <dbReference type="NCBI Taxonomy" id="2093857"/>
    <lineage>
        <taxon>Bacteria</taxon>
        <taxon>Bacillati</taxon>
        <taxon>Bacillota</taxon>
        <taxon>Clostridia</taxon>
        <taxon>Eubacteriales</taxon>
        <taxon>Oscillospiraceae</taxon>
        <taxon>Dysosmobacter</taxon>
    </lineage>
</organism>
<dbReference type="SUPFAM" id="SSF47413">
    <property type="entry name" value="lambda repressor-like DNA-binding domains"/>
    <property type="match status" value="1"/>
</dbReference>
<feature type="transmembrane region" description="Helical" evidence="2">
    <location>
        <begin position="167"/>
        <end position="184"/>
    </location>
</feature>
<evidence type="ECO:0000259" key="3">
    <source>
        <dbReference type="PROSITE" id="PS50943"/>
    </source>
</evidence>
<feature type="transmembrane region" description="Helical" evidence="2">
    <location>
        <begin position="196"/>
        <end position="216"/>
    </location>
</feature>
<proteinExistence type="predicted"/>
<evidence type="ECO:0000313" key="4">
    <source>
        <dbReference type="EMBL" id="QCI57903.1"/>
    </source>
</evidence>
<dbReference type="Proteomes" id="UP000298642">
    <property type="component" value="Chromosome"/>
</dbReference>
<gene>
    <name evidence="4" type="ORF">EIO64_00550</name>
</gene>
<keyword evidence="2" id="KW-0472">Membrane</keyword>
<keyword evidence="2" id="KW-1133">Transmembrane helix</keyword>
<evidence type="ECO:0000313" key="5">
    <source>
        <dbReference type="Proteomes" id="UP000298642"/>
    </source>
</evidence>
<reference evidence="5" key="1">
    <citation type="submission" date="2018-12" db="EMBL/GenBank/DDBJ databases">
        <title>Dusodibacter welbiota gen. nov., sp. nov., isolated from human faeces and emended description of the Oscillibacter genus.</title>
        <authorList>
            <person name="Le Roy T."/>
            <person name="Van der Smissen P."/>
            <person name="Delzenne N."/>
            <person name="Muccioli G."/>
            <person name="Collet J.F."/>
            <person name="Cani P.D."/>
        </authorList>
    </citation>
    <scope>NUCLEOTIDE SEQUENCE [LARGE SCALE GENOMIC DNA]</scope>
    <source>
        <strain evidence="5">J115</strain>
    </source>
</reference>
<dbReference type="RefSeq" id="WP_136890649.1">
    <property type="nucleotide sequence ID" value="NZ_CP034413.3"/>
</dbReference>
<dbReference type="InterPro" id="IPR001387">
    <property type="entry name" value="Cro/C1-type_HTH"/>
</dbReference>
<dbReference type="InterPro" id="IPR010982">
    <property type="entry name" value="Lambda_DNA-bd_dom_sf"/>
</dbReference>
<dbReference type="Gene3D" id="1.10.260.40">
    <property type="entry name" value="lambda repressor-like DNA-binding domains"/>
    <property type="match status" value="1"/>
</dbReference>
<feature type="transmembrane region" description="Helical" evidence="2">
    <location>
        <begin position="134"/>
        <end position="160"/>
    </location>
</feature>
<evidence type="ECO:0000256" key="2">
    <source>
        <dbReference type="SAM" id="Phobius"/>
    </source>
</evidence>
<accession>A0A4D7AJI4</accession>
<evidence type="ECO:0000256" key="1">
    <source>
        <dbReference type="ARBA" id="ARBA00023125"/>
    </source>
</evidence>
<protein>
    <submittedName>
        <fullName evidence="4">Helix-turn-helix domain-containing protein</fullName>
    </submittedName>
</protein>
<keyword evidence="2" id="KW-0812">Transmembrane</keyword>
<dbReference type="EMBL" id="CP034413">
    <property type="protein sequence ID" value="QCI57903.1"/>
    <property type="molecule type" value="Genomic_DNA"/>
</dbReference>
<dbReference type="PANTHER" id="PTHR46558:SF4">
    <property type="entry name" value="DNA-BIDING PHAGE PROTEIN"/>
    <property type="match status" value="1"/>
</dbReference>
<feature type="transmembrane region" description="Helical" evidence="2">
    <location>
        <begin position="228"/>
        <end position="249"/>
    </location>
</feature>
<dbReference type="GO" id="GO:0003677">
    <property type="term" value="F:DNA binding"/>
    <property type="evidence" value="ECO:0007669"/>
    <property type="project" value="UniProtKB-KW"/>
</dbReference>
<feature type="domain" description="HTH cro/C1-type" evidence="3">
    <location>
        <begin position="8"/>
        <end position="62"/>
    </location>
</feature>
<dbReference type="SMART" id="SM00530">
    <property type="entry name" value="HTH_XRE"/>
    <property type="match status" value="1"/>
</dbReference>
<dbReference type="PROSITE" id="PS50943">
    <property type="entry name" value="HTH_CROC1"/>
    <property type="match status" value="1"/>
</dbReference>
<sequence length="252" mass="27599">MTTLGQRIREHRRRAGLSQEALARRMDVSRQAVTKWESGQSAPSTENLFRLAELFGTTVDLLLPSEGADAPAAEAPPPLWSRIRWRPRVLAALAVTAGYLVFYLLGRILWCPLEDSSLLGWLLWERPSGGESYLYGWLLSSGLFWWAMALSALTALLGWYRLSCTTCAYFLIGFLMGLVLGPHPPGAAMGHGHYGWAFWGCIYLLSLPMGLLAERAGRKGVTFASRRGRLLAAGLVLCPLLSAVLAALAKAP</sequence>
<dbReference type="CDD" id="cd00093">
    <property type="entry name" value="HTH_XRE"/>
    <property type="match status" value="1"/>
</dbReference>
<keyword evidence="1" id="KW-0238">DNA-binding</keyword>
<dbReference type="PANTHER" id="PTHR46558">
    <property type="entry name" value="TRACRIPTIONAL REGULATORY PROTEIN-RELATED-RELATED"/>
    <property type="match status" value="1"/>
</dbReference>
<keyword evidence="5" id="KW-1185">Reference proteome</keyword>
<name>A0A4D7AJI4_9FIRM</name>
<dbReference type="Pfam" id="PF01381">
    <property type="entry name" value="HTH_3"/>
    <property type="match status" value="1"/>
</dbReference>